<sequence length="254" mass="27804">MTSKACCTIPAVVSSTDDYVLKGEYTTLDGMRTYVTGAAAASKTGVLAIHDVFGLDYWQTLQGADIVASTGRVVVMPDFFRGAVFEPSIIPADTEEKMQKMVAFLDGPANFENNTEAVKALVPLLKERFPGVEKWALLGYCWGGKVATLLSLEGSLFAASAQVHPARLDPEEAKKLTIPHLCIATNGEDADTVQKFKEAVEANEGIAEKSEVVRWEGTFHGFMAARVDLKEKEHLEYYEKGYKKVVQFLKATLV</sequence>
<dbReference type="GO" id="GO:0016787">
    <property type="term" value="F:hydrolase activity"/>
    <property type="evidence" value="ECO:0007669"/>
    <property type="project" value="UniProtKB-KW"/>
</dbReference>
<dbReference type="Pfam" id="PF01738">
    <property type="entry name" value="DLH"/>
    <property type="match status" value="1"/>
</dbReference>
<evidence type="ECO:0000313" key="3">
    <source>
        <dbReference type="Proteomes" id="UP000326924"/>
    </source>
</evidence>
<dbReference type="Gene3D" id="3.40.50.1820">
    <property type="entry name" value="alpha/beta hydrolase"/>
    <property type="match status" value="1"/>
</dbReference>
<dbReference type="OrthoDB" id="2147163at2759"/>
<dbReference type="InParanoid" id="A0A5J5EP72"/>
<keyword evidence="3" id="KW-1185">Reference proteome</keyword>
<feature type="domain" description="Dienelactone hydrolase" evidence="1">
    <location>
        <begin position="31"/>
        <end position="252"/>
    </location>
</feature>
<name>A0A5J5EP72_9PEZI</name>
<dbReference type="EMBL" id="VXIS01000183">
    <property type="protein sequence ID" value="KAA8898501.1"/>
    <property type="molecule type" value="Genomic_DNA"/>
</dbReference>
<dbReference type="Proteomes" id="UP000326924">
    <property type="component" value="Unassembled WGS sequence"/>
</dbReference>
<organism evidence="2 3">
    <name type="scientific">Sphaerosporella brunnea</name>
    <dbReference type="NCBI Taxonomy" id="1250544"/>
    <lineage>
        <taxon>Eukaryota</taxon>
        <taxon>Fungi</taxon>
        <taxon>Dikarya</taxon>
        <taxon>Ascomycota</taxon>
        <taxon>Pezizomycotina</taxon>
        <taxon>Pezizomycetes</taxon>
        <taxon>Pezizales</taxon>
        <taxon>Pyronemataceae</taxon>
        <taxon>Sphaerosporella</taxon>
    </lineage>
</organism>
<comment type="caution">
    <text evidence="2">The sequence shown here is derived from an EMBL/GenBank/DDBJ whole genome shotgun (WGS) entry which is preliminary data.</text>
</comment>
<dbReference type="InterPro" id="IPR029058">
    <property type="entry name" value="AB_hydrolase_fold"/>
</dbReference>
<protein>
    <submittedName>
        <fullName evidence="2">Dienelactone hydrolase</fullName>
    </submittedName>
</protein>
<dbReference type="PANTHER" id="PTHR47668">
    <property type="entry name" value="DIENELACTONE HYDROLASE FAMILY PROTEIN (AFU_ORTHOLOGUE AFUA_6G01940)"/>
    <property type="match status" value="1"/>
</dbReference>
<dbReference type="AlphaFoldDB" id="A0A5J5EP72"/>
<dbReference type="SUPFAM" id="SSF53474">
    <property type="entry name" value="alpha/beta-Hydrolases"/>
    <property type="match status" value="1"/>
</dbReference>
<accession>A0A5J5EP72</accession>
<reference evidence="2 3" key="1">
    <citation type="submission" date="2019-09" db="EMBL/GenBank/DDBJ databases">
        <title>Draft genome of the ectomycorrhizal ascomycete Sphaerosporella brunnea.</title>
        <authorList>
            <consortium name="DOE Joint Genome Institute"/>
            <person name="Benucci G.M."/>
            <person name="Marozzi G."/>
            <person name="Antonielli L."/>
            <person name="Sanchez S."/>
            <person name="Marco P."/>
            <person name="Wang X."/>
            <person name="Falini L.B."/>
            <person name="Barry K."/>
            <person name="Haridas S."/>
            <person name="Lipzen A."/>
            <person name="Labutti K."/>
            <person name="Grigoriev I.V."/>
            <person name="Murat C."/>
            <person name="Martin F."/>
            <person name="Albertini E."/>
            <person name="Donnini D."/>
            <person name="Bonito G."/>
        </authorList>
    </citation>
    <scope>NUCLEOTIDE SEQUENCE [LARGE SCALE GENOMIC DNA]</scope>
    <source>
        <strain evidence="2 3">Sb_GMNB300</strain>
    </source>
</reference>
<proteinExistence type="predicted"/>
<dbReference type="InterPro" id="IPR002925">
    <property type="entry name" value="Dienelactn_hydro"/>
</dbReference>
<dbReference type="PANTHER" id="PTHR47668:SF1">
    <property type="entry name" value="DIENELACTONE HYDROLASE DOMAIN-CONTAINING PROTEIN-RELATED"/>
    <property type="match status" value="1"/>
</dbReference>
<evidence type="ECO:0000313" key="2">
    <source>
        <dbReference type="EMBL" id="KAA8898501.1"/>
    </source>
</evidence>
<keyword evidence="2" id="KW-0378">Hydrolase</keyword>
<gene>
    <name evidence="2" type="ORF">FN846DRAFT_900065</name>
</gene>
<evidence type="ECO:0000259" key="1">
    <source>
        <dbReference type="Pfam" id="PF01738"/>
    </source>
</evidence>